<feature type="transmembrane region" description="Helical" evidence="1">
    <location>
        <begin position="12"/>
        <end position="29"/>
    </location>
</feature>
<keyword evidence="1" id="KW-0812">Transmembrane</keyword>
<dbReference type="AlphaFoldDB" id="A0A5N7APW6"/>
<dbReference type="EMBL" id="ML736496">
    <property type="protein sequence ID" value="KAE8371049.1"/>
    <property type="molecule type" value="Genomic_DNA"/>
</dbReference>
<reference evidence="2 3" key="1">
    <citation type="submission" date="2019-04" db="EMBL/GenBank/DDBJ databases">
        <title>Friends and foes A comparative genomics studyof 23 Aspergillus species from section Flavi.</title>
        <authorList>
            <consortium name="DOE Joint Genome Institute"/>
            <person name="Kjaerbolling I."/>
            <person name="Vesth T."/>
            <person name="Frisvad J.C."/>
            <person name="Nybo J.L."/>
            <person name="Theobald S."/>
            <person name="Kildgaard S."/>
            <person name="Isbrandt T."/>
            <person name="Kuo A."/>
            <person name="Sato A."/>
            <person name="Lyhne E.K."/>
            <person name="Kogle M.E."/>
            <person name="Wiebenga A."/>
            <person name="Kun R.S."/>
            <person name="Lubbers R.J."/>
            <person name="Makela M.R."/>
            <person name="Barry K."/>
            <person name="Chovatia M."/>
            <person name="Clum A."/>
            <person name="Daum C."/>
            <person name="Haridas S."/>
            <person name="He G."/>
            <person name="LaButti K."/>
            <person name="Lipzen A."/>
            <person name="Mondo S."/>
            <person name="Riley R."/>
            <person name="Salamov A."/>
            <person name="Simmons B.A."/>
            <person name="Magnuson J.K."/>
            <person name="Henrissat B."/>
            <person name="Mortensen U.H."/>
            <person name="Larsen T.O."/>
            <person name="Devries R.P."/>
            <person name="Grigoriev I.V."/>
            <person name="Machida M."/>
            <person name="Baker S.E."/>
            <person name="Andersen M.R."/>
        </authorList>
    </citation>
    <scope>NUCLEOTIDE SEQUENCE [LARGE SCALE GENOMIC DNA]</scope>
    <source>
        <strain evidence="2 3">IBT 29228</strain>
    </source>
</reference>
<accession>A0A5N7APW6</accession>
<evidence type="ECO:0000313" key="3">
    <source>
        <dbReference type="Proteomes" id="UP000326198"/>
    </source>
</evidence>
<dbReference type="Proteomes" id="UP000326198">
    <property type="component" value="Unassembled WGS sequence"/>
</dbReference>
<protein>
    <submittedName>
        <fullName evidence="2">Uncharacterized protein</fullName>
    </submittedName>
</protein>
<gene>
    <name evidence="2" type="ORF">BDV26DRAFT_276855</name>
</gene>
<proteinExistence type="predicted"/>
<feature type="transmembrane region" description="Helical" evidence="1">
    <location>
        <begin position="49"/>
        <end position="70"/>
    </location>
</feature>
<evidence type="ECO:0000313" key="2">
    <source>
        <dbReference type="EMBL" id="KAE8371049.1"/>
    </source>
</evidence>
<keyword evidence="1" id="KW-0472">Membrane</keyword>
<name>A0A5N7APW6_9EURO</name>
<keyword evidence="1" id="KW-1133">Transmembrane helix</keyword>
<keyword evidence="3" id="KW-1185">Reference proteome</keyword>
<evidence type="ECO:0000256" key="1">
    <source>
        <dbReference type="SAM" id="Phobius"/>
    </source>
</evidence>
<sequence length="101" mass="11561">MKINIRSQTNHCKIHHLGACGLAMFLPLTTFSRISLSTRAYIFFLSYDFISYALLCICFFSSLEAMIIGYRWPEMQPLHPPLSPRPLYEVTLGFAPHPAHT</sequence>
<organism evidence="2 3">
    <name type="scientific">Aspergillus bertholletiae</name>
    <dbReference type="NCBI Taxonomy" id="1226010"/>
    <lineage>
        <taxon>Eukaryota</taxon>
        <taxon>Fungi</taxon>
        <taxon>Dikarya</taxon>
        <taxon>Ascomycota</taxon>
        <taxon>Pezizomycotina</taxon>
        <taxon>Eurotiomycetes</taxon>
        <taxon>Eurotiomycetidae</taxon>
        <taxon>Eurotiales</taxon>
        <taxon>Aspergillaceae</taxon>
        <taxon>Aspergillus</taxon>
        <taxon>Aspergillus subgen. Circumdati</taxon>
    </lineage>
</organism>